<dbReference type="OrthoDB" id="4032162at2759"/>
<accession>A0A1Q3A6M9</accession>
<proteinExistence type="predicted"/>
<evidence type="ECO:0000313" key="1">
    <source>
        <dbReference type="EMBL" id="GAV51396.1"/>
    </source>
</evidence>
<dbReference type="EMBL" id="BDGX01000030">
    <property type="protein sequence ID" value="GAV51396.1"/>
    <property type="molecule type" value="Genomic_DNA"/>
</dbReference>
<dbReference type="AlphaFoldDB" id="A0A1Q3A6M9"/>
<dbReference type="Proteomes" id="UP000187013">
    <property type="component" value="Unassembled WGS sequence"/>
</dbReference>
<protein>
    <submittedName>
        <fullName evidence="1">Uncharacterized protein</fullName>
    </submittedName>
</protein>
<organism evidence="1 2">
    <name type="scientific">Zygosaccharomyces rouxii</name>
    <dbReference type="NCBI Taxonomy" id="4956"/>
    <lineage>
        <taxon>Eukaryota</taxon>
        <taxon>Fungi</taxon>
        <taxon>Dikarya</taxon>
        <taxon>Ascomycota</taxon>
        <taxon>Saccharomycotina</taxon>
        <taxon>Saccharomycetes</taxon>
        <taxon>Saccharomycetales</taxon>
        <taxon>Saccharomycetaceae</taxon>
        <taxon>Zygosaccharomyces</taxon>
    </lineage>
</organism>
<gene>
    <name evidence="1" type="ORF">ZYGR_0AD05790</name>
</gene>
<comment type="caution">
    <text evidence="1">The sequence shown here is derived from an EMBL/GenBank/DDBJ whole genome shotgun (WGS) entry which is preliminary data.</text>
</comment>
<reference evidence="1 2" key="1">
    <citation type="submission" date="2016-08" db="EMBL/GenBank/DDBJ databases">
        <title>Draft genome sequence of allopolyploid Zygosaccharomyces rouxii.</title>
        <authorList>
            <person name="Watanabe J."/>
            <person name="Uehara K."/>
            <person name="Mogi Y."/>
            <person name="Tsukioka Y."/>
        </authorList>
    </citation>
    <scope>NUCLEOTIDE SEQUENCE [LARGE SCALE GENOMIC DNA]</scope>
    <source>
        <strain evidence="1 2">NBRC 110957</strain>
    </source>
</reference>
<name>A0A1Q3A6M9_ZYGRO</name>
<evidence type="ECO:0000313" key="2">
    <source>
        <dbReference type="Proteomes" id="UP000187013"/>
    </source>
</evidence>
<sequence length="76" mass="8880">MNNDVVLLKKATQVLLLALCINLLIKLFGRQISLRLIDWLFICSGSDCNGILWWQRIPQLERAVWFLVDQLEDHNT</sequence>